<name>A0AAU9EKE9_9FIRM</name>
<feature type="transmembrane region" description="Helical" evidence="1">
    <location>
        <begin position="151"/>
        <end position="171"/>
    </location>
</feature>
<evidence type="ECO:0000313" key="5">
    <source>
        <dbReference type="Proteomes" id="UP001321786"/>
    </source>
</evidence>
<keyword evidence="1" id="KW-1133">Transmembrane helix</keyword>
<feature type="transmembrane region" description="Helical" evidence="1">
    <location>
        <begin position="44"/>
        <end position="61"/>
    </location>
</feature>
<feature type="transmembrane region" description="Helical" evidence="1">
    <location>
        <begin position="21"/>
        <end position="38"/>
    </location>
</feature>
<dbReference type="PANTHER" id="PTHR33121:SF79">
    <property type="entry name" value="CYCLIC DI-GMP PHOSPHODIESTERASE PDED-RELATED"/>
    <property type="match status" value="1"/>
</dbReference>
<dbReference type="InterPro" id="IPR035919">
    <property type="entry name" value="EAL_sf"/>
</dbReference>
<feature type="transmembrane region" description="Helical" evidence="1">
    <location>
        <begin position="117"/>
        <end position="139"/>
    </location>
</feature>
<gene>
    <name evidence="4" type="ORF">HLPR_07850</name>
</gene>
<dbReference type="PROSITE" id="PS50883">
    <property type="entry name" value="EAL"/>
    <property type="match status" value="1"/>
</dbReference>
<dbReference type="InterPro" id="IPR000160">
    <property type="entry name" value="GGDEF_dom"/>
</dbReference>
<evidence type="ECO:0000313" key="4">
    <source>
        <dbReference type="EMBL" id="BEP28454.1"/>
    </source>
</evidence>
<dbReference type="InterPro" id="IPR029787">
    <property type="entry name" value="Nucleotide_cyclase"/>
</dbReference>
<protein>
    <recommendedName>
        <fullName evidence="6">Diguanylate cyclase/phosphodiesterase</fullName>
    </recommendedName>
</protein>
<reference evidence="4 5" key="1">
    <citation type="submission" date="2023-08" db="EMBL/GenBank/DDBJ databases">
        <title>Helicovermis profunda gen. nov., sp. nov., a novel mesophilic, fermentative bacterium within the Bacillota from a deep-sea hydrothermal vent chimney.</title>
        <authorList>
            <person name="Miyazaki U."/>
            <person name="Mizutani D."/>
            <person name="Hashimoto Y."/>
            <person name="Tame A."/>
            <person name="Sawayama S."/>
            <person name="Miyazaki J."/>
            <person name="Takai K."/>
            <person name="Nakagawa S."/>
        </authorList>
    </citation>
    <scope>NUCLEOTIDE SEQUENCE [LARGE SCALE GENOMIC DNA]</scope>
    <source>
        <strain evidence="4 5">S502</strain>
    </source>
</reference>
<dbReference type="SUPFAM" id="SSF55073">
    <property type="entry name" value="Nucleotide cyclase"/>
    <property type="match status" value="1"/>
</dbReference>
<dbReference type="CDD" id="cd01948">
    <property type="entry name" value="EAL"/>
    <property type="match status" value="1"/>
</dbReference>
<keyword evidence="1" id="KW-0472">Membrane</keyword>
<dbReference type="SUPFAM" id="SSF141868">
    <property type="entry name" value="EAL domain-like"/>
    <property type="match status" value="1"/>
</dbReference>
<sequence length="607" mass="69607">MIRKNYNNMILNRAEKSFDKIIPFAIIASWISALVIYFSKIPKYFVYLDIILGLGFVYMLIRRKNLSMETKIMMTVLMPILIGIFSFLDGAFTSSAITLFMLSESVAVLLLSKKKSLILSSVLIGVFLSLWFISFNELFGTTNPMGNAKWIVQFITFVFFIIVIHILIFNIRNYLLENIIELEDKVELTYKLAYFDSLTGLANLAMLKKHLNECINTSLEGGYIVSISLKNLNLINSIYGNAMGDKVLIEVANLLIQMKDTSEFISRVSGNDFVICVENVNKYDLLKRLRYLKEEFYKQFNVSNMQKKVEFYISYSKCKTNDDIEECYNKAMLALTYAKSHDVPYFVAYGQTLDDIVRYEETLKEELKIAVSLNEFELYYQNKINAKTGLIKGVEALARWNSKSFGIIGPNEFIPIIEKINMAVAFGEIIIRKAFSDYAELCKKTNKKITLSINISPLHLSSDKFITFITTVSKEFDIDPKYIILEITEVSLLKSNDIIIDRIRDLRELGFSISLDDFGTGYSSLNYLNKFDIDEIKIDKSFIDQITDSNKNNALLKTIINLSKEYNLDLVAEGVETKEQCDYLVELGCYVIQGYYFSKPEPLGNSK</sequence>
<dbReference type="RefSeq" id="WP_338536773.1">
    <property type="nucleotide sequence ID" value="NZ_AP028654.1"/>
</dbReference>
<evidence type="ECO:0008006" key="6">
    <source>
        <dbReference type="Google" id="ProtNLM"/>
    </source>
</evidence>
<feature type="domain" description="EAL" evidence="2">
    <location>
        <begin position="360"/>
        <end position="607"/>
    </location>
</feature>
<dbReference type="Pfam" id="PF00990">
    <property type="entry name" value="GGDEF"/>
    <property type="match status" value="1"/>
</dbReference>
<keyword evidence="5" id="KW-1185">Reference proteome</keyword>
<evidence type="ECO:0000259" key="2">
    <source>
        <dbReference type="PROSITE" id="PS50883"/>
    </source>
</evidence>
<dbReference type="NCBIfam" id="TIGR00254">
    <property type="entry name" value="GGDEF"/>
    <property type="match status" value="1"/>
</dbReference>
<dbReference type="Pfam" id="PF00563">
    <property type="entry name" value="EAL"/>
    <property type="match status" value="1"/>
</dbReference>
<dbReference type="GO" id="GO:0071111">
    <property type="term" value="F:cyclic-guanylate-specific phosphodiesterase activity"/>
    <property type="evidence" value="ECO:0007669"/>
    <property type="project" value="InterPro"/>
</dbReference>
<keyword evidence="1" id="KW-0812">Transmembrane</keyword>
<evidence type="ECO:0000259" key="3">
    <source>
        <dbReference type="PROSITE" id="PS50887"/>
    </source>
</evidence>
<dbReference type="PANTHER" id="PTHR33121">
    <property type="entry name" value="CYCLIC DI-GMP PHOSPHODIESTERASE PDEF"/>
    <property type="match status" value="1"/>
</dbReference>
<dbReference type="InterPro" id="IPR043128">
    <property type="entry name" value="Rev_trsase/Diguanyl_cyclase"/>
</dbReference>
<feature type="domain" description="GGDEF" evidence="3">
    <location>
        <begin position="220"/>
        <end position="351"/>
    </location>
</feature>
<dbReference type="InterPro" id="IPR001633">
    <property type="entry name" value="EAL_dom"/>
</dbReference>
<dbReference type="SMART" id="SM00267">
    <property type="entry name" value="GGDEF"/>
    <property type="match status" value="1"/>
</dbReference>
<dbReference type="Proteomes" id="UP001321786">
    <property type="component" value="Chromosome"/>
</dbReference>
<dbReference type="SMART" id="SM00052">
    <property type="entry name" value="EAL"/>
    <property type="match status" value="1"/>
</dbReference>
<dbReference type="EMBL" id="AP028654">
    <property type="protein sequence ID" value="BEP28454.1"/>
    <property type="molecule type" value="Genomic_DNA"/>
</dbReference>
<dbReference type="InterPro" id="IPR050706">
    <property type="entry name" value="Cyclic-di-GMP_PDE-like"/>
</dbReference>
<dbReference type="PROSITE" id="PS50887">
    <property type="entry name" value="GGDEF"/>
    <property type="match status" value="1"/>
</dbReference>
<dbReference type="Gene3D" id="3.20.20.450">
    <property type="entry name" value="EAL domain"/>
    <property type="match status" value="1"/>
</dbReference>
<feature type="transmembrane region" description="Helical" evidence="1">
    <location>
        <begin position="73"/>
        <end position="97"/>
    </location>
</feature>
<dbReference type="AlphaFoldDB" id="A0AAU9EKE9"/>
<dbReference type="Gene3D" id="3.30.70.270">
    <property type="match status" value="1"/>
</dbReference>
<dbReference type="CDD" id="cd01949">
    <property type="entry name" value="GGDEF"/>
    <property type="match status" value="1"/>
</dbReference>
<evidence type="ECO:0000256" key="1">
    <source>
        <dbReference type="SAM" id="Phobius"/>
    </source>
</evidence>
<dbReference type="KEGG" id="hprf:HLPR_07850"/>
<accession>A0AAU9EKE9</accession>
<proteinExistence type="predicted"/>
<organism evidence="4 5">
    <name type="scientific">Helicovermis profundi</name>
    <dbReference type="NCBI Taxonomy" id="3065157"/>
    <lineage>
        <taxon>Bacteria</taxon>
        <taxon>Bacillati</taxon>
        <taxon>Bacillota</taxon>
        <taxon>Clostridia</taxon>
        <taxon>Helicovermis</taxon>
    </lineage>
</organism>